<name>A0A917NML7_9PROT</name>
<dbReference type="Proteomes" id="UP000661507">
    <property type="component" value="Unassembled WGS sequence"/>
</dbReference>
<gene>
    <name evidence="1" type="ORF">GCM10011320_18210</name>
</gene>
<reference evidence="1" key="2">
    <citation type="submission" date="2020-09" db="EMBL/GenBank/DDBJ databases">
        <authorList>
            <person name="Sun Q."/>
            <person name="Zhou Y."/>
        </authorList>
    </citation>
    <scope>NUCLEOTIDE SEQUENCE</scope>
    <source>
        <strain evidence="1">CGMCC 1.3617</strain>
    </source>
</reference>
<keyword evidence="2" id="KW-1185">Reference proteome</keyword>
<proteinExistence type="predicted"/>
<dbReference type="RefSeq" id="WP_188966731.1">
    <property type="nucleotide sequence ID" value="NZ_BMKW01000004.1"/>
</dbReference>
<reference evidence="1" key="1">
    <citation type="journal article" date="2014" name="Int. J. Syst. Evol. Microbiol.">
        <title>Complete genome sequence of Corynebacterium casei LMG S-19264T (=DSM 44701T), isolated from a smear-ripened cheese.</title>
        <authorList>
            <consortium name="US DOE Joint Genome Institute (JGI-PGF)"/>
            <person name="Walter F."/>
            <person name="Albersmeier A."/>
            <person name="Kalinowski J."/>
            <person name="Ruckert C."/>
        </authorList>
    </citation>
    <scope>NUCLEOTIDE SEQUENCE</scope>
    <source>
        <strain evidence="1">CGMCC 1.3617</strain>
    </source>
</reference>
<comment type="caution">
    <text evidence="1">The sequence shown here is derived from an EMBL/GenBank/DDBJ whole genome shotgun (WGS) entry which is preliminary data.</text>
</comment>
<sequence>MTARHSIPASAWRAATEGFVVEIAAPGAGGLAILAEGWADPGAVRLVPAQGAAIAFLALSDSAFVAVTAERGTRFTIEAPSRPLSCQVRFLAHPATSPSLALFAPRAIRSPARRPAYDLEAGRERVTASLAAQELDAALGVAAEMLAAARSAAATRGAVTAVLGHLARYPLARSPSLGAFVAALTE</sequence>
<organism evidence="1 2">
    <name type="scientific">Neoroseomonas lacus</name>
    <dbReference type="NCBI Taxonomy" id="287609"/>
    <lineage>
        <taxon>Bacteria</taxon>
        <taxon>Pseudomonadati</taxon>
        <taxon>Pseudomonadota</taxon>
        <taxon>Alphaproteobacteria</taxon>
        <taxon>Acetobacterales</taxon>
        <taxon>Acetobacteraceae</taxon>
        <taxon>Neoroseomonas</taxon>
    </lineage>
</organism>
<dbReference type="AlphaFoldDB" id="A0A917NML7"/>
<protein>
    <submittedName>
        <fullName evidence="1">Uncharacterized protein</fullName>
    </submittedName>
</protein>
<dbReference type="EMBL" id="BMKW01000004">
    <property type="protein sequence ID" value="GGJ11527.1"/>
    <property type="molecule type" value="Genomic_DNA"/>
</dbReference>
<accession>A0A917NML7</accession>
<evidence type="ECO:0000313" key="1">
    <source>
        <dbReference type="EMBL" id="GGJ11527.1"/>
    </source>
</evidence>
<evidence type="ECO:0000313" key="2">
    <source>
        <dbReference type="Proteomes" id="UP000661507"/>
    </source>
</evidence>